<feature type="transmembrane region" description="Helical" evidence="1">
    <location>
        <begin position="31"/>
        <end position="47"/>
    </location>
</feature>
<gene>
    <name evidence="2" type="ORF">DZF97_03235</name>
</gene>
<sequence>MRAKPSRILYFLTLATTATLGLVMSERVSRVMALGACWALASFLLDARERRRGQGATMSGSRRSTVCLELHPLMLAAAGAIAFVRRDDVAAVLITSGIAAGLSTLLDMLEGRASAGARSPGPEQHLHGFRDGWRSPLVLAAVVLVAMGGLCVSIPDDPGAVTAAASGGIAALLLLTALGLRDRRHRLTTTGAGADVGEG</sequence>
<keyword evidence="1" id="KW-0812">Transmembrane</keyword>
<evidence type="ECO:0000256" key="1">
    <source>
        <dbReference type="SAM" id="Phobius"/>
    </source>
</evidence>
<comment type="caution">
    <text evidence="2">The sequence shown here is derived from an EMBL/GenBank/DDBJ whole genome shotgun (WGS) entry which is preliminary data.</text>
</comment>
<name>A0A399QJ52_9MICO</name>
<feature type="transmembrane region" description="Helical" evidence="1">
    <location>
        <begin position="137"/>
        <end position="155"/>
    </location>
</feature>
<feature type="transmembrane region" description="Helical" evidence="1">
    <location>
        <begin position="90"/>
        <end position="109"/>
    </location>
</feature>
<protein>
    <submittedName>
        <fullName evidence="2">Uncharacterized protein</fullName>
    </submittedName>
</protein>
<dbReference type="Proteomes" id="UP000265361">
    <property type="component" value="Unassembled WGS sequence"/>
</dbReference>
<accession>A0A399QJ52</accession>
<proteinExistence type="predicted"/>
<feature type="transmembrane region" description="Helical" evidence="1">
    <location>
        <begin position="67"/>
        <end position="84"/>
    </location>
</feature>
<dbReference type="AlphaFoldDB" id="A0A399QJ52"/>
<feature type="transmembrane region" description="Helical" evidence="1">
    <location>
        <begin position="161"/>
        <end position="180"/>
    </location>
</feature>
<evidence type="ECO:0000313" key="2">
    <source>
        <dbReference type="EMBL" id="RIJ17187.1"/>
    </source>
</evidence>
<dbReference type="RefSeq" id="WP_157448019.1">
    <property type="nucleotide sequence ID" value="NZ_CP033721.2"/>
</dbReference>
<keyword evidence="1" id="KW-0472">Membrane</keyword>
<organism evidence="2 3">
    <name type="scientific">Clavibacter nebraskensis</name>
    <dbReference type="NCBI Taxonomy" id="31963"/>
    <lineage>
        <taxon>Bacteria</taxon>
        <taxon>Bacillati</taxon>
        <taxon>Actinomycetota</taxon>
        <taxon>Actinomycetes</taxon>
        <taxon>Micrococcales</taxon>
        <taxon>Microbacteriaceae</taxon>
        <taxon>Clavibacter</taxon>
    </lineage>
</organism>
<dbReference type="EMBL" id="QWED01000049">
    <property type="protein sequence ID" value="RIJ17187.1"/>
    <property type="molecule type" value="Genomic_DNA"/>
</dbReference>
<keyword evidence="1" id="KW-1133">Transmembrane helix</keyword>
<reference evidence="2 3" key="1">
    <citation type="submission" date="2018-08" db="EMBL/GenBank/DDBJ databases">
        <title>Genome Sequence of Clavibacter michiganensis Subspecies type strains, and the Atypical Peach-Colored Strains Isolated from Tomato.</title>
        <authorList>
            <person name="Osdaghi E."/>
            <person name="Portier P."/>
            <person name="Briand M."/>
            <person name="Jacques M.-A."/>
        </authorList>
    </citation>
    <scope>NUCLEOTIDE SEQUENCE [LARGE SCALE GENOMIC DNA]</scope>
    <source>
        <strain evidence="2 3">CFBP 7577</strain>
    </source>
</reference>
<evidence type="ECO:0000313" key="3">
    <source>
        <dbReference type="Proteomes" id="UP000265361"/>
    </source>
</evidence>